<reference evidence="4 5" key="1">
    <citation type="journal article" date="2019" name="Int. J. Syst. Evol. Microbiol.">
        <title>The Global Catalogue of Microorganisms (GCM) 10K type strain sequencing project: providing services to taxonomists for standard genome sequencing and annotation.</title>
        <authorList>
            <consortium name="The Broad Institute Genomics Platform"/>
            <consortium name="The Broad Institute Genome Sequencing Center for Infectious Disease"/>
            <person name="Wu L."/>
            <person name="Ma J."/>
        </authorList>
    </citation>
    <scope>NUCLEOTIDE SEQUENCE [LARGE SCALE GENOMIC DNA]</scope>
    <source>
        <strain evidence="4 5">JCM 13250</strain>
    </source>
</reference>
<accession>A0ABN2M1A9</accession>
<evidence type="ECO:0000313" key="5">
    <source>
        <dbReference type="Proteomes" id="UP001500218"/>
    </source>
</evidence>
<dbReference type="Proteomes" id="UP001500218">
    <property type="component" value="Unassembled WGS sequence"/>
</dbReference>
<keyword evidence="5" id="KW-1185">Reference proteome</keyword>
<keyword evidence="1" id="KW-0808">Transferase</keyword>
<protein>
    <recommendedName>
        <fullName evidence="3">N-acetyltransferase domain-containing protein</fullName>
    </recommendedName>
</protein>
<comment type="caution">
    <text evidence="4">The sequence shown here is derived from an EMBL/GenBank/DDBJ whole genome shotgun (WGS) entry which is preliminary data.</text>
</comment>
<dbReference type="EMBL" id="BAAALT010000081">
    <property type="protein sequence ID" value="GAA1806116.1"/>
    <property type="molecule type" value="Genomic_DNA"/>
</dbReference>
<dbReference type="PROSITE" id="PS51186">
    <property type="entry name" value="GNAT"/>
    <property type="match status" value="1"/>
</dbReference>
<dbReference type="SUPFAM" id="SSF55729">
    <property type="entry name" value="Acyl-CoA N-acyltransferases (Nat)"/>
    <property type="match status" value="1"/>
</dbReference>
<evidence type="ECO:0000313" key="4">
    <source>
        <dbReference type="EMBL" id="GAA1806116.1"/>
    </source>
</evidence>
<keyword evidence="2" id="KW-0012">Acyltransferase</keyword>
<dbReference type="CDD" id="cd04301">
    <property type="entry name" value="NAT_SF"/>
    <property type="match status" value="1"/>
</dbReference>
<organism evidence="4 5">
    <name type="scientific">Luedemannella flava</name>
    <dbReference type="NCBI Taxonomy" id="349316"/>
    <lineage>
        <taxon>Bacteria</taxon>
        <taxon>Bacillati</taxon>
        <taxon>Actinomycetota</taxon>
        <taxon>Actinomycetes</taxon>
        <taxon>Micromonosporales</taxon>
        <taxon>Micromonosporaceae</taxon>
        <taxon>Luedemannella</taxon>
    </lineage>
</organism>
<name>A0ABN2M1A9_9ACTN</name>
<proteinExistence type="predicted"/>
<dbReference type="InterPro" id="IPR050832">
    <property type="entry name" value="Bact_Acetyltransf"/>
</dbReference>
<dbReference type="PANTHER" id="PTHR43877">
    <property type="entry name" value="AMINOALKYLPHOSPHONATE N-ACETYLTRANSFERASE-RELATED-RELATED"/>
    <property type="match status" value="1"/>
</dbReference>
<evidence type="ECO:0000256" key="1">
    <source>
        <dbReference type="ARBA" id="ARBA00022679"/>
    </source>
</evidence>
<gene>
    <name evidence="4" type="ORF">GCM10009682_29950</name>
</gene>
<dbReference type="Gene3D" id="3.40.630.30">
    <property type="match status" value="1"/>
</dbReference>
<evidence type="ECO:0000256" key="2">
    <source>
        <dbReference type="ARBA" id="ARBA00023315"/>
    </source>
</evidence>
<dbReference type="Pfam" id="PF00583">
    <property type="entry name" value="Acetyltransf_1"/>
    <property type="match status" value="1"/>
</dbReference>
<dbReference type="InterPro" id="IPR000182">
    <property type="entry name" value="GNAT_dom"/>
</dbReference>
<sequence length="79" mass="8485">MYTAPAWRGRGLARQVLAALERQAGAAGWHTLRLETGRDMPAAVALYTAAGFREIPNFGQYVGYPASLCMEKSIISAGV</sequence>
<dbReference type="InterPro" id="IPR016181">
    <property type="entry name" value="Acyl_CoA_acyltransferase"/>
</dbReference>
<feature type="domain" description="N-acetyltransferase" evidence="3">
    <location>
        <begin position="1"/>
        <end position="75"/>
    </location>
</feature>
<dbReference type="PANTHER" id="PTHR43877:SF2">
    <property type="entry name" value="AMINOALKYLPHOSPHONATE N-ACETYLTRANSFERASE-RELATED"/>
    <property type="match status" value="1"/>
</dbReference>
<evidence type="ECO:0000259" key="3">
    <source>
        <dbReference type="PROSITE" id="PS51186"/>
    </source>
</evidence>